<keyword evidence="9" id="KW-1133">Transmembrane helix</keyword>
<comment type="catalytic activity">
    <reaction evidence="6 9">
        <text>lipid IVA (E. coli) + CMP-3-deoxy-beta-D-manno-octulosonate = alpha-Kdo-(2-&gt;6)-lipid IVA (E. coli) + CMP + H(+)</text>
        <dbReference type="Rhea" id="RHEA:28066"/>
        <dbReference type="ChEBI" id="CHEBI:15378"/>
        <dbReference type="ChEBI" id="CHEBI:58603"/>
        <dbReference type="ChEBI" id="CHEBI:60364"/>
        <dbReference type="ChEBI" id="CHEBI:60377"/>
        <dbReference type="ChEBI" id="CHEBI:85987"/>
        <dbReference type="EC" id="2.4.99.12"/>
    </reaction>
</comment>
<evidence type="ECO:0000256" key="5">
    <source>
        <dbReference type="ARBA" id="ARBA00031445"/>
    </source>
</evidence>
<dbReference type="PANTHER" id="PTHR42755:SF1">
    <property type="entry name" value="3-DEOXY-D-MANNO-OCTULOSONIC ACID TRANSFERASE, MITOCHONDRIAL-RELATED"/>
    <property type="match status" value="1"/>
</dbReference>
<comment type="pathway">
    <text evidence="1 9">Bacterial outer membrane biogenesis; LPS core biosynthesis.</text>
</comment>
<dbReference type="Proteomes" id="UP000005540">
    <property type="component" value="Unassembled WGS sequence"/>
</dbReference>
<feature type="transmembrane region" description="Helical" evidence="9">
    <location>
        <begin position="6"/>
        <end position="25"/>
    </location>
</feature>
<feature type="site" description="Transition state stabilizer" evidence="8">
    <location>
        <position position="203"/>
    </location>
</feature>
<sequence>MFKLIYSLLYALALIIILPVLYLYFKKKGYDFHLKERFLLKKINTQKPTIWIHCASVGEIKTALPVINYLKTYQDYELLITIFSVRAYDFAVKNLNGIKITYLPFDLSFLIKKFIKNYKPKILIIQEAEFWFNLITTSCKYIPVISINTSISEKSKRNITRFRFYFKPILNSFSKIIVRTKKDKEFLSQFVNPSKINICGNLKLLSEVRHKEVNLEKSKKII</sequence>
<evidence type="ECO:0000256" key="6">
    <source>
        <dbReference type="ARBA" id="ARBA00049183"/>
    </source>
</evidence>
<dbReference type="GO" id="GO:0009244">
    <property type="term" value="P:lipopolysaccharide core region biosynthetic process"/>
    <property type="evidence" value="ECO:0007669"/>
    <property type="project" value="UniProtKB-UniRule"/>
</dbReference>
<evidence type="ECO:0000313" key="12">
    <source>
        <dbReference type="Proteomes" id="UP000005540"/>
    </source>
</evidence>
<dbReference type="AlphaFoldDB" id="C4FKU8"/>
<evidence type="ECO:0000256" key="2">
    <source>
        <dbReference type="ARBA" id="ARBA00012621"/>
    </source>
</evidence>
<dbReference type="InterPro" id="IPR007507">
    <property type="entry name" value="Glycos_transf_N"/>
</dbReference>
<dbReference type="InterPro" id="IPR039901">
    <property type="entry name" value="Kdotransferase"/>
</dbReference>
<dbReference type="InterPro" id="IPR038107">
    <property type="entry name" value="Glycos_transf_N_sf"/>
</dbReference>
<accession>C4FKU8</accession>
<gene>
    <name evidence="11" type="ORF">SULYE_1198</name>
</gene>
<evidence type="ECO:0000256" key="1">
    <source>
        <dbReference type="ARBA" id="ARBA00004713"/>
    </source>
</evidence>
<evidence type="ECO:0000256" key="8">
    <source>
        <dbReference type="PIRSR" id="PIRSR639901-2"/>
    </source>
</evidence>
<feature type="domain" description="3-deoxy-D-manno-octulosonic-acid transferase N-terminal" evidence="10">
    <location>
        <begin position="33"/>
        <end position="204"/>
    </location>
</feature>
<evidence type="ECO:0000256" key="9">
    <source>
        <dbReference type="RuleBase" id="RU365103"/>
    </source>
</evidence>
<comment type="function">
    <text evidence="9">Involved in lipopolysaccharide (LPS) biosynthesis. Catalyzes the transfer of 3-deoxy-D-manno-octulosonate (Kdo) residue(s) from CMP-Kdo to lipid IV(A), the tetraacyldisaccharide-1,4'-bisphosphate precursor of lipid A.</text>
</comment>
<feature type="site" description="Transition state stabilizer" evidence="8">
    <location>
        <position position="127"/>
    </location>
</feature>
<evidence type="ECO:0000256" key="7">
    <source>
        <dbReference type="PIRSR" id="PIRSR639901-1"/>
    </source>
</evidence>
<comment type="similarity">
    <text evidence="9">Belongs to the glycosyltransferase group 1 family.</text>
</comment>
<dbReference type="Gene3D" id="3.40.50.11720">
    <property type="entry name" value="3-Deoxy-D-manno-octulosonic-acid transferase, N-terminal domain"/>
    <property type="match status" value="1"/>
</dbReference>
<protein>
    <recommendedName>
        <fullName evidence="3 9">3-deoxy-D-manno-octulosonic acid transferase</fullName>
        <shortName evidence="9">Kdo transferase</shortName>
        <ecNumber evidence="2 9">2.4.99.12</ecNumber>
    </recommendedName>
    <alternativeName>
        <fullName evidence="5 9">Lipid IV(A) 3-deoxy-D-manno-octulosonic acid transferase</fullName>
    </alternativeName>
</protein>
<dbReference type="PANTHER" id="PTHR42755">
    <property type="entry name" value="3-DEOXY-MANNO-OCTULOSONATE CYTIDYLYLTRANSFERASE"/>
    <property type="match status" value="1"/>
</dbReference>
<keyword evidence="4 9" id="KW-0808">Transferase</keyword>
<feature type="non-terminal residue" evidence="11">
    <location>
        <position position="222"/>
    </location>
</feature>
<name>C4FKU8_9AQUI</name>
<keyword evidence="9" id="KW-0448">Lipopolysaccharide biosynthesis</keyword>
<proteinExistence type="inferred from homology"/>
<dbReference type="Pfam" id="PF04413">
    <property type="entry name" value="Glycos_transf_N"/>
    <property type="match status" value="1"/>
</dbReference>
<dbReference type="UniPathway" id="UPA00958"/>
<evidence type="ECO:0000259" key="10">
    <source>
        <dbReference type="Pfam" id="PF04413"/>
    </source>
</evidence>
<keyword evidence="9" id="KW-0472">Membrane</keyword>
<keyword evidence="9" id="KW-1003">Cell membrane</keyword>
<reference evidence="11 12" key="1">
    <citation type="submission" date="2009-04" db="EMBL/GenBank/DDBJ databases">
        <authorList>
            <person name="Reysenbach A.-L."/>
            <person name="Heidelberg J.F."/>
            <person name="Nelson W.C."/>
        </authorList>
    </citation>
    <scope>NUCLEOTIDE SEQUENCE [LARGE SCALE GENOMIC DNA]</scope>
    <source>
        <strain evidence="11 12">SS-5</strain>
    </source>
</reference>
<dbReference type="GO" id="GO:0043842">
    <property type="term" value="F:Kdo transferase activity"/>
    <property type="evidence" value="ECO:0007669"/>
    <property type="project" value="UniProtKB-EC"/>
</dbReference>
<comment type="caution">
    <text evidence="11">The sequence shown here is derived from an EMBL/GenBank/DDBJ whole genome shotgun (WGS) entry which is preliminary data.</text>
</comment>
<evidence type="ECO:0000256" key="4">
    <source>
        <dbReference type="ARBA" id="ARBA00022679"/>
    </source>
</evidence>
<comment type="subcellular location">
    <subcellularLocation>
        <location evidence="9">Cell membrane</location>
    </subcellularLocation>
</comment>
<dbReference type="RefSeq" id="WP_007547375.1">
    <property type="nucleotide sequence ID" value="NZ_ABZS01000118.1"/>
</dbReference>
<evidence type="ECO:0000313" key="11">
    <source>
        <dbReference type="EMBL" id="EEP60295.1"/>
    </source>
</evidence>
<organism evidence="11 12">
    <name type="scientific">Sulfurihydrogenibium yellowstonense SS-5</name>
    <dbReference type="NCBI Taxonomy" id="432331"/>
    <lineage>
        <taxon>Bacteria</taxon>
        <taxon>Pseudomonadati</taxon>
        <taxon>Aquificota</taxon>
        <taxon>Aquificia</taxon>
        <taxon>Aquificales</taxon>
        <taxon>Hydrogenothermaceae</taxon>
        <taxon>Sulfurihydrogenibium</taxon>
    </lineage>
</organism>
<keyword evidence="9" id="KW-0812">Transmembrane</keyword>
<dbReference type="EC" id="2.4.99.12" evidence="2 9"/>
<keyword evidence="12" id="KW-1185">Reference proteome</keyword>
<feature type="active site" description="Proton acceptor" evidence="7">
    <location>
        <position position="59"/>
    </location>
</feature>
<evidence type="ECO:0000256" key="3">
    <source>
        <dbReference type="ARBA" id="ARBA00019077"/>
    </source>
</evidence>
<dbReference type="GO" id="GO:0005886">
    <property type="term" value="C:plasma membrane"/>
    <property type="evidence" value="ECO:0007669"/>
    <property type="project" value="UniProtKB-SubCell"/>
</dbReference>
<dbReference type="GO" id="GO:0009245">
    <property type="term" value="P:lipid A biosynthetic process"/>
    <property type="evidence" value="ECO:0007669"/>
    <property type="project" value="TreeGrafter"/>
</dbReference>
<dbReference type="EMBL" id="ABZS01000118">
    <property type="protein sequence ID" value="EEP60295.1"/>
    <property type="molecule type" value="Genomic_DNA"/>
</dbReference>